<protein>
    <submittedName>
        <fullName evidence="2">Metal-dependent hydrolase</fullName>
    </submittedName>
</protein>
<gene>
    <name evidence="2" type="ORF">ELS83_07420</name>
</gene>
<feature type="transmembrane region" description="Helical" evidence="1">
    <location>
        <begin position="203"/>
        <end position="219"/>
    </location>
</feature>
<feature type="transmembrane region" description="Helical" evidence="1">
    <location>
        <begin position="123"/>
        <end position="138"/>
    </location>
</feature>
<reference evidence="2 3" key="1">
    <citation type="submission" date="2018-12" db="EMBL/GenBank/DDBJ databases">
        <title>Marinifilum JC070 sp. nov., a marine bacterium isolated from Yongle Blue Hole in the South China Sea.</title>
        <authorList>
            <person name="Fu T."/>
        </authorList>
    </citation>
    <scope>NUCLEOTIDE SEQUENCE [LARGE SCALE GENOMIC DNA]</scope>
    <source>
        <strain evidence="2 3">JC070</strain>
    </source>
</reference>
<keyword evidence="2" id="KW-0378">Hydrolase</keyword>
<dbReference type="EMBL" id="RZNH01000009">
    <property type="protein sequence ID" value="NOU59644.1"/>
    <property type="molecule type" value="Genomic_DNA"/>
</dbReference>
<comment type="caution">
    <text evidence="2">The sequence shown here is derived from an EMBL/GenBank/DDBJ whole genome shotgun (WGS) entry which is preliminary data.</text>
</comment>
<proteinExistence type="predicted"/>
<organism evidence="2 3">
    <name type="scientific">Marinifilum caeruleilacunae</name>
    <dbReference type="NCBI Taxonomy" id="2499076"/>
    <lineage>
        <taxon>Bacteria</taxon>
        <taxon>Pseudomonadati</taxon>
        <taxon>Bacteroidota</taxon>
        <taxon>Bacteroidia</taxon>
        <taxon>Marinilabiliales</taxon>
        <taxon>Marinifilaceae</taxon>
    </lineage>
</organism>
<dbReference type="Pfam" id="PF04307">
    <property type="entry name" value="YdjM"/>
    <property type="match status" value="1"/>
</dbReference>
<feature type="transmembrane region" description="Helical" evidence="1">
    <location>
        <begin position="81"/>
        <end position="103"/>
    </location>
</feature>
<sequence>MDILTHTLSGLAVGTVVSSFSNSGFKSRLKIVLISGFAGAIPDLDAISLWSGFDTTIGRFFNLSASGKEIYSAKYWYSHHAFMHSALAGVILTAILGHVSYLLAAMNKAQKSNPFLQHLKEKRYMLIAFFLGFLIHLIEDMPTPASSWGGINLFWPSQSYIGGSGDIWWWNNYDIFLIVLAVIVINLSVSLIRKFVDFDARKFTVAIFILGLSLSILQMKSRKYDFAYSGYAPNYQELEAQSKENQKEILGNQLFQIMENFDNKLPFYF</sequence>
<dbReference type="GO" id="GO:0016787">
    <property type="term" value="F:hydrolase activity"/>
    <property type="evidence" value="ECO:0007669"/>
    <property type="project" value="UniProtKB-KW"/>
</dbReference>
<dbReference type="InterPro" id="IPR007404">
    <property type="entry name" value="YdjM-like"/>
</dbReference>
<evidence type="ECO:0000313" key="2">
    <source>
        <dbReference type="EMBL" id="NOU59644.1"/>
    </source>
</evidence>
<keyword evidence="1" id="KW-0812">Transmembrane</keyword>
<keyword evidence="1" id="KW-1133">Transmembrane helix</keyword>
<accession>A0ABX1WUN8</accession>
<keyword evidence="3" id="KW-1185">Reference proteome</keyword>
<keyword evidence="1" id="KW-0472">Membrane</keyword>
<evidence type="ECO:0000256" key="1">
    <source>
        <dbReference type="SAM" id="Phobius"/>
    </source>
</evidence>
<feature type="transmembrane region" description="Helical" evidence="1">
    <location>
        <begin position="175"/>
        <end position="196"/>
    </location>
</feature>
<dbReference type="Proteomes" id="UP000732105">
    <property type="component" value="Unassembled WGS sequence"/>
</dbReference>
<dbReference type="RefSeq" id="WP_171594919.1">
    <property type="nucleotide sequence ID" value="NZ_RZNH01000009.1"/>
</dbReference>
<evidence type="ECO:0000313" key="3">
    <source>
        <dbReference type="Proteomes" id="UP000732105"/>
    </source>
</evidence>
<name>A0ABX1WUN8_9BACT</name>